<protein>
    <recommendedName>
        <fullName evidence="2">Baseplate protein</fullName>
    </recommendedName>
</protein>
<gene>
    <name evidence="1" type="ORF">EKD96_21100</name>
</gene>
<reference evidence="1" key="1">
    <citation type="submission" date="2019-01" db="EMBL/GenBank/DDBJ databases">
        <title>Whole genome sequencing of Salmonella enterica.</title>
        <authorList>
            <person name="Cao G."/>
        </authorList>
    </citation>
    <scope>NUCLEOTIDE SEQUENCE [LARGE SCALE GENOMIC DNA]</scope>
    <source>
        <strain evidence="1">CFSAN074594</strain>
    </source>
</reference>
<accession>A0A4Q1DIE5</accession>
<sequence>MATSTTSTSSIEQFPLSRYDDRNITDPILRAELRKEVMAMCESNDQNLTIYYVLPDEQYRADLVAYRVWGIEALRWVVTLAAGLEDESQGMMVGQKLKLPPATWVREMVRHFQFDGQVIGTLSIA</sequence>
<dbReference type="AlphaFoldDB" id="A0A4Q1DIE5"/>
<dbReference type="EMBL" id="SDIQ01000044">
    <property type="protein sequence ID" value="RXL17148.1"/>
    <property type="molecule type" value="Genomic_DNA"/>
</dbReference>
<dbReference type="RefSeq" id="WP_000235963.1">
    <property type="nucleotide sequence ID" value="NZ_MXLS01000021.1"/>
</dbReference>
<evidence type="ECO:0008006" key="2">
    <source>
        <dbReference type="Google" id="ProtNLM"/>
    </source>
</evidence>
<evidence type="ECO:0000313" key="1">
    <source>
        <dbReference type="EMBL" id="RXL17148.1"/>
    </source>
</evidence>
<organism evidence="1">
    <name type="scientific">Salmonella enterica</name>
    <name type="common">Salmonella choleraesuis</name>
    <dbReference type="NCBI Taxonomy" id="28901"/>
    <lineage>
        <taxon>Bacteria</taxon>
        <taxon>Pseudomonadati</taxon>
        <taxon>Pseudomonadota</taxon>
        <taxon>Gammaproteobacteria</taxon>
        <taxon>Enterobacterales</taxon>
        <taxon>Enterobacteriaceae</taxon>
        <taxon>Salmonella</taxon>
    </lineage>
</organism>
<name>A0A4Q1DIE5_SALER</name>
<dbReference type="Proteomes" id="UP000839536">
    <property type="component" value="Unassembled WGS sequence"/>
</dbReference>
<comment type="caution">
    <text evidence="1">The sequence shown here is derived from an EMBL/GenBank/DDBJ whole genome shotgun (WGS) entry which is preliminary data.</text>
</comment>
<proteinExistence type="predicted"/>